<keyword evidence="1" id="KW-0472">Membrane</keyword>
<evidence type="ECO:0000313" key="2">
    <source>
        <dbReference type="EMBL" id="MCC9643929.1"/>
    </source>
</evidence>
<accession>A0ABS8NKM8</accession>
<dbReference type="EMBL" id="JAJKFW010000025">
    <property type="protein sequence ID" value="MCC9643929.1"/>
    <property type="molecule type" value="Genomic_DNA"/>
</dbReference>
<feature type="transmembrane region" description="Helical" evidence="1">
    <location>
        <begin position="274"/>
        <end position="297"/>
    </location>
</feature>
<reference evidence="2" key="1">
    <citation type="submission" date="2021-11" db="EMBL/GenBank/DDBJ databases">
        <title>Genome sequence.</title>
        <authorList>
            <person name="Sun Q."/>
        </authorList>
    </citation>
    <scope>NUCLEOTIDE SEQUENCE</scope>
    <source>
        <strain evidence="2">JC740</strain>
    </source>
</reference>
<dbReference type="Proteomes" id="UP001430306">
    <property type="component" value="Unassembled WGS sequence"/>
</dbReference>
<feature type="transmembrane region" description="Helical" evidence="1">
    <location>
        <begin position="153"/>
        <end position="177"/>
    </location>
</feature>
<sequence length="371" mass="40447">MKAAETEPHGHDKDPPIDWSVFDDGLAAAVMVKIPIHLGSGGHHGGRLTLEKLELLRKLPASQLPARYRVAREIFSRCGNMQIVLDGLTHNDRSEQRLSRILWGSLIYLVVLAVLGYAGLAFYLMFVAPNVNALRGDMALVPETPDTARLDPIISVLPTVLTIAPIAFVLVCLGLWVTGGVSGWARRLGGSAFIRDQATSVAMRLIAWMTRSGVPMDDAVRLSCELIGSERSTRLQIENTMRGRHAKSVGEPALMRLANHFQTSASNRINVLRVVLPLLLTAAIGGTGVLAYSLAIFHPLISLIEDLSEPTRVLPTQHPPSRMFSPVVSERFDPLHKNVVKDVAKDSIAADRFVDPMSQPGQASSLEETRA</sequence>
<evidence type="ECO:0000313" key="3">
    <source>
        <dbReference type="Proteomes" id="UP001430306"/>
    </source>
</evidence>
<proteinExistence type="predicted"/>
<gene>
    <name evidence="2" type="ORF">LOC71_16710</name>
</gene>
<protein>
    <recommendedName>
        <fullName evidence="4">Type II secretion system protein GspF domain-containing protein</fullName>
    </recommendedName>
</protein>
<dbReference type="RefSeq" id="WP_230274927.1">
    <property type="nucleotide sequence ID" value="NZ_JAJKFW010000025.1"/>
</dbReference>
<feature type="transmembrane region" description="Helical" evidence="1">
    <location>
        <begin position="101"/>
        <end position="126"/>
    </location>
</feature>
<evidence type="ECO:0008006" key="4">
    <source>
        <dbReference type="Google" id="ProtNLM"/>
    </source>
</evidence>
<keyword evidence="1" id="KW-0812">Transmembrane</keyword>
<organism evidence="2 3">
    <name type="scientific">Rhodopirellula halodulae</name>
    <dbReference type="NCBI Taxonomy" id="2894198"/>
    <lineage>
        <taxon>Bacteria</taxon>
        <taxon>Pseudomonadati</taxon>
        <taxon>Planctomycetota</taxon>
        <taxon>Planctomycetia</taxon>
        <taxon>Pirellulales</taxon>
        <taxon>Pirellulaceae</taxon>
        <taxon>Rhodopirellula</taxon>
    </lineage>
</organism>
<comment type="caution">
    <text evidence="2">The sequence shown here is derived from an EMBL/GenBank/DDBJ whole genome shotgun (WGS) entry which is preliminary data.</text>
</comment>
<keyword evidence="1" id="KW-1133">Transmembrane helix</keyword>
<evidence type="ECO:0000256" key="1">
    <source>
        <dbReference type="SAM" id="Phobius"/>
    </source>
</evidence>
<keyword evidence="3" id="KW-1185">Reference proteome</keyword>
<name>A0ABS8NKM8_9BACT</name>